<dbReference type="Pfam" id="PF13927">
    <property type="entry name" value="Ig_3"/>
    <property type="match status" value="1"/>
</dbReference>
<dbReference type="Gene3D" id="2.40.40.20">
    <property type="match status" value="1"/>
</dbReference>
<feature type="domain" description="Ig-like" evidence="25">
    <location>
        <begin position="1783"/>
        <end position="1863"/>
    </location>
</feature>
<feature type="compositionally biased region" description="Basic and acidic residues" evidence="24">
    <location>
        <begin position="1437"/>
        <end position="1447"/>
    </location>
</feature>
<keyword evidence="19" id="KW-0539">Nucleus</keyword>
<accession>A0A164R8R6</accession>
<dbReference type="InterPro" id="IPR045867">
    <property type="entry name" value="DNA-dir_RpoC_beta_prime"/>
</dbReference>
<dbReference type="SMART" id="SM00409">
    <property type="entry name" value="IG"/>
    <property type="match status" value="3"/>
</dbReference>
<keyword evidence="6 23" id="KW-0240">DNA-directed RNA polymerase</keyword>
<dbReference type="PANTHER" id="PTHR19376">
    <property type="entry name" value="DNA-DIRECTED RNA POLYMERASE"/>
    <property type="match status" value="1"/>
</dbReference>
<dbReference type="InterPro" id="IPR000722">
    <property type="entry name" value="RNA_pol_asu"/>
</dbReference>
<evidence type="ECO:0000256" key="11">
    <source>
        <dbReference type="ARBA" id="ARBA00022729"/>
    </source>
</evidence>
<dbReference type="PANTHER" id="PTHR19376:SF11">
    <property type="entry name" value="DNA-DIRECTED RNA POLYMERASE I SUBUNIT RPA1"/>
    <property type="match status" value="1"/>
</dbReference>
<feature type="domain" description="Ig-like" evidence="25">
    <location>
        <begin position="1870"/>
        <end position="1978"/>
    </location>
</feature>
<evidence type="ECO:0000256" key="10">
    <source>
        <dbReference type="ARBA" id="ARBA00022723"/>
    </source>
</evidence>
<evidence type="ECO:0000256" key="19">
    <source>
        <dbReference type="ARBA" id="ARBA00023242"/>
    </source>
</evidence>
<dbReference type="InterPro" id="IPR007081">
    <property type="entry name" value="RNA_pol_Rpb1_5"/>
</dbReference>
<dbReference type="InterPro" id="IPR007066">
    <property type="entry name" value="RNA_pol_Rpb1_3"/>
</dbReference>
<evidence type="ECO:0000256" key="18">
    <source>
        <dbReference type="ARBA" id="ARBA00023180"/>
    </source>
</evidence>
<dbReference type="Gene3D" id="1.10.132.30">
    <property type="match status" value="1"/>
</dbReference>
<organism evidence="26 27">
    <name type="scientific">Daphnia magna</name>
    <dbReference type="NCBI Taxonomy" id="35525"/>
    <lineage>
        <taxon>Eukaryota</taxon>
        <taxon>Metazoa</taxon>
        <taxon>Ecdysozoa</taxon>
        <taxon>Arthropoda</taxon>
        <taxon>Crustacea</taxon>
        <taxon>Branchiopoda</taxon>
        <taxon>Diplostraca</taxon>
        <taxon>Cladocera</taxon>
        <taxon>Anomopoda</taxon>
        <taxon>Daphniidae</taxon>
        <taxon>Daphnia</taxon>
    </lineage>
</organism>
<feature type="region of interest" description="Disordered" evidence="24">
    <location>
        <begin position="269"/>
        <end position="295"/>
    </location>
</feature>
<evidence type="ECO:0000256" key="14">
    <source>
        <dbReference type="ARBA" id="ARBA00022842"/>
    </source>
</evidence>
<keyword evidence="8 23" id="KW-0808">Transferase</keyword>
<dbReference type="Gene3D" id="2.60.40.10">
    <property type="entry name" value="Immunoglobulins"/>
    <property type="match status" value="3"/>
</dbReference>
<evidence type="ECO:0000256" key="13">
    <source>
        <dbReference type="ARBA" id="ARBA00022833"/>
    </source>
</evidence>
<feature type="compositionally biased region" description="Acidic residues" evidence="24">
    <location>
        <begin position="1457"/>
        <end position="1473"/>
    </location>
</feature>
<comment type="caution">
    <text evidence="26">The sequence shown here is derived from an EMBL/GenBank/DDBJ whole genome shotgun (WGS) entry which is preliminary data.</text>
</comment>
<dbReference type="FunFam" id="2.40.40.20:FF:000019">
    <property type="entry name" value="DNA-directed RNA polymerase II subunit RPB1"/>
    <property type="match status" value="1"/>
</dbReference>
<keyword evidence="7" id="KW-0597">Phosphoprotein</keyword>
<keyword evidence="27" id="KW-1185">Reference proteome</keyword>
<dbReference type="InterPro" id="IPR038120">
    <property type="entry name" value="Rpb1_funnel_sf"/>
</dbReference>
<dbReference type="Pfam" id="PF04998">
    <property type="entry name" value="RNA_pol_Rpb1_5"/>
    <property type="match status" value="1"/>
</dbReference>
<keyword evidence="11" id="KW-0732">Signal</keyword>
<reference evidence="26 27" key="1">
    <citation type="submission" date="2016-03" db="EMBL/GenBank/DDBJ databases">
        <title>EvidentialGene: Evidence-directed Construction of Genes on Genomes.</title>
        <authorList>
            <person name="Gilbert D.G."/>
            <person name="Choi J.-H."/>
            <person name="Mockaitis K."/>
            <person name="Colbourne J."/>
            <person name="Pfrender M."/>
        </authorList>
    </citation>
    <scope>NUCLEOTIDE SEQUENCE [LARGE SCALE GENOMIC DNA]</scope>
    <source>
        <strain evidence="26 27">Xinb3</strain>
        <tissue evidence="26">Complete organism</tissue>
    </source>
</reference>
<dbReference type="Pfam" id="PF04997">
    <property type="entry name" value="RNA_pol_Rpb1_1"/>
    <property type="match status" value="1"/>
</dbReference>
<sequence length="2202" mass="245901">MAVPARQSSIHYYPESVTFGFHTSDDIKKISVVEVSNPETFNALGYPTTGGLYDVLMGPSTDKSGNCGTCHLDKKYCPGHYGHIVLPLPCFHPMFLRTIVSIMKLSCPVCKLFVIPSKKKMILVAQLELLQYGLITEALDLWQIVNPHDEEIADDDEEAEEEGKKAFLSEEAEEHMRIHIHEVVEKMKKDAGIASGARPALTRNVENLRQTFIKTFLDSIATKANSKCTRCKGGWQKIILYKSRIVFSLKPGTVSAVVGGNMVMRADVDYKENEEPEDEEDNDEETEGKKKKKTRKSAAMMYITASDARDHLRELWRTEKELFGRLYPVLMSTNIKHPTDVFFLDIIPVIPPRYRPVNVIGGQMSENGQTTILRKIVTDTYVVKTALHAHKNDSMDHLPVDSQRLLNSIQGTTLLEKLQNAWQVLQQDINMIVDVGTSKDTQQMTGFRQIMEKKEGLLRMHMMGKRVNYAARSVITPDPNLDVEEVGVPDCFAKKLTYPTPVTSWNVYEMRDAVRNGPNIWPGATAIEDSNGKMILLNPKDASQRDAVAKTLLTPSEAMISSQSMSRKKDANVRSLFKPKIVHRHLKTGDIMLLNRQPTLHKPSMMAHRVRVLMGEKTLRLHYANCKAYNADFDGDEMNAHFPQNEVARSEGYNIVAVPHQYLVPKDGTPLSGLIQDHMISGVKLTMRGQFFDRADYQQLVFAGLGGREYNGPTKLLPPTILKPVALWSGKQILSTLIVNLTPKDKPLINMNSTAKISVKDWQTVPPRAWKAGGTPLENANSMTESEVIIQQGELLVGVLDKMHYGATSYGLVHAFSELYGGKYSCRLLSCFSRLFTTFLQLKGFTLGVEDILVTPKADKKRKKILKRLKTIGDGVAAKAVGVDPEYVKKNGMQDVYNKMEEIHFSESVLKKMALDREYKSETDKINNEVNRTCIPGGLHRLFPDNNLSLMIQSGAKGSSVNAMQISCLLGQIELEGKRPPLMISGRSLPSFVAYDTSPRAGGFIAGRFMTGIRPQEFFFHCMAGREGLIDTAVKTSRSGYLQRCLVKHLEGVSVAYDHTVRDSDGLVLQFLYGEDGLDIGKSQYLNEKGIPFLVANRECISLANTRMSYDSDQIEVDSAKKLVKRWLKKHGSFKKQQRKSGFLRFSSEYEVTASNSVDGKIAEKGPRGRSLATDEVENAWRALSSEERAAYSKKQGSPPDPVNAHFSFAQHLDVFDEQLNAMMLRYLDRPNVTIGRKELTRLVYSKAVAASCEPGEPVGVLAAQSIGEPSTQMTLNTFHFAGRGEMNVTLGIPRLREILIVAAANIQTPSMDIPLLEKGPKALRKAEKIKLKLTRVTLADVLEKVEVTERLSVTGNRTRHYGLTFRFLPHSSYKDRFCVKPKQVMHVFESRFVHTVLLPGIKKEAAAQSMQSLFVCKSAAASRNTAGNNEEDEREREDKLEGEDTTKTPVPRKGGDDEDDESNDGEDDEEDFNAANQRAKHADEHEYEDEDEDDEKKKPVEDEGFEDDSEETGLKKDAEEEEGIDEEKPNDKTVNGEQEEADMASYEMSPAMELIYENRQTALLDRDPWIIDYTFDAKNSLYCELTLSHLFVFQVPLFVQKVDLSSSLKKWAESTVVHHVPKIKRAFVVPPKSEDDDIVIKTDGVNIKAMFEFAHILDMNRLYCNDIHEVVKQYGVEAGSRVIVKEVNNVFKVYGITVDPRHLTLVASFMTSGGGYRPFSRHGMTDCTSPFQQMTYETATEFLKNATLQGKTDFLKTPSSRLVMGLPAGRVHSDGPSLGFEPEFTESMTNVTVATGRDAVLSCSVANLGGHKVGWVKADTKAIQAIHLIVVTHNPRVSVEHIGSSQWKLIIKNVRKEDAGFYMAQIKPPDIIDERTPGEIRVRENEAVKLTCEARGNPAPRITWKREDGHDLHLTSRDEHKGAGGSFRNRSHGSPAVYSVDGETLRINQVSKRHMAVYYCIASNGVPPSVSKRVAVTVLFAPTVAVDNQIVGVPLGNNVTLGCIVESSPKSINVWYKDDKMIANSSRLGYEEKIESSYRVRMILTIAHFRKTDVGKYECRCRNEHGEAEGTVKLHDLRPLITTTTTTPPPIFMMGENDIYPLIIGTTAWTLVSQRDRVLTTTGRPRHTAVDLPTRPIGDAEFLPSGSATSNNHNRHGHDMMKATLRPRSGGHSSSALPTIWSGGLLFTLAATVIVLDMVLS</sequence>
<dbReference type="InterPro" id="IPR044893">
    <property type="entry name" value="RNA_pol_Rpb1_clamp_domain"/>
</dbReference>
<evidence type="ECO:0000256" key="2">
    <source>
        <dbReference type="ARBA" id="ARBA00004604"/>
    </source>
</evidence>
<protein>
    <recommendedName>
        <fullName evidence="23">DNA-directed RNA polymerase subunit</fullName>
        <ecNumber evidence="23">2.7.7.6</ecNumber>
    </recommendedName>
</protein>
<evidence type="ECO:0000256" key="4">
    <source>
        <dbReference type="ARBA" id="ARBA00011251"/>
    </source>
</evidence>
<dbReference type="InterPro" id="IPR015699">
    <property type="entry name" value="DNA-dir_RNA_pol1_lsu_N"/>
</dbReference>
<dbReference type="InterPro" id="IPR003599">
    <property type="entry name" value="Ig_sub"/>
</dbReference>
<dbReference type="InterPro" id="IPR042102">
    <property type="entry name" value="RNA_pol_Rpb1_3_sf"/>
</dbReference>
<keyword evidence="12" id="KW-0677">Repeat</keyword>
<evidence type="ECO:0000256" key="8">
    <source>
        <dbReference type="ARBA" id="ARBA00022679"/>
    </source>
</evidence>
<evidence type="ECO:0000256" key="3">
    <source>
        <dbReference type="ARBA" id="ARBA00006460"/>
    </source>
</evidence>
<evidence type="ECO:0000313" key="26">
    <source>
        <dbReference type="EMBL" id="KZS08429.1"/>
    </source>
</evidence>
<dbReference type="STRING" id="35525.A0A164R8R6"/>
<evidence type="ECO:0000256" key="17">
    <source>
        <dbReference type="ARBA" id="ARBA00023163"/>
    </source>
</evidence>
<evidence type="ECO:0000256" key="24">
    <source>
        <dbReference type="SAM" id="MobiDB-lite"/>
    </source>
</evidence>
<dbReference type="CDD" id="cd01435">
    <property type="entry name" value="RNAP_I_RPA1_N"/>
    <property type="match status" value="1"/>
</dbReference>
<dbReference type="Gene3D" id="1.10.274.100">
    <property type="entry name" value="RNA polymerase Rpb1, domain 3"/>
    <property type="match status" value="1"/>
</dbReference>
<dbReference type="FunFam" id="2.60.40.10:FF:000328">
    <property type="entry name" value="CLUMA_CG000981, isoform A"/>
    <property type="match status" value="1"/>
</dbReference>
<evidence type="ECO:0000313" key="27">
    <source>
        <dbReference type="Proteomes" id="UP000076858"/>
    </source>
</evidence>
<dbReference type="SUPFAM" id="SSF64484">
    <property type="entry name" value="beta and beta-prime subunits of DNA dependent RNA-polymerase"/>
    <property type="match status" value="1"/>
</dbReference>
<dbReference type="InterPro" id="IPR003598">
    <property type="entry name" value="Ig_sub2"/>
</dbReference>
<feature type="region of interest" description="Disordered" evidence="24">
    <location>
        <begin position="1421"/>
        <end position="1543"/>
    </location>
</feature>
<dbReference type="EC" id="2.7.7.6" evidence="23"/>
<keyword evidence="18" id="KW-0325">Glycoprotein</keyword>
<evidence type="ECO:0000256" key="16">
    <source>
        <dbReference type="ARBA" id="ARBA00023157"/>
    </source>
</evidence>
<dbReference type="Gene3D" id="3.30.70.2850">
    <property type="match status" value="2"/>
</dbReference>
<dbReference type="Gene3D" id="3.30.1490.180">
    <property type="entry name" value="RNA polymerase ii"/>
    <property type="match status" value="1"/>
</dbReference>
<feature type="region of interest" description="Disordered" evidence="24">
    <location>
        <begin position="1916"/>
        <end position="1935"/>
    </location>
</feature>
<dbReference type="InterPro" id="IPR036179">
    <property type="entry name" value="Ig-like_dom_sf"/>
</dbReference>
<dbReference type="Pfam" id="PF04983">
    <property type="entry name" value="RNA_pol_Rpb1_3"/>
    <property type="match status" value="1"/>
</dbReference>
<dbReference type="Gene3D" id="6.10.250.2940">
    <property type="match status" value="1"/>
</dbReference>
<evidence type="ECO:0000256" key="7">
    <source>
        <dbReference type="ARBA" id="ARBA00022553"/>
    </source>
</evidence>
<dbReference type="Pfam" id="PF07679">
    <property type="entry name" value="I-set"/>
    <property type="match status" value="2"/>
</dbReference>
<evidence type="ECO:0000256" key="21">
    <source>
        <dbReference type="ARBA" id="ARBA00048552"/>
    </source>
</evidence>
<dbReference type="SMART" id="SM00408">
    <property type="entry name" value="IGc2"/>
    <property type="match status" value="3"/>
</dbReference>
<dbReference type="InterPro" id="IPR007080">
    <property type="entry name" value="RNA_pol_Rpb1_1"/>
</dbReference>
<evidence type="ECO:0000256" key="6">
    <source>
        <dbReference type="ARBA" id="ARBA00022478"/>
    </source>
</evidence>
<dbReference type="Proteomes" id="UP000076858">
    <property type="component" value="Unassembled WGS sequence"/>
</dbReference>
<dbReference type="FunFam" id="1.10.274.100:FF:000012">
    <property type="entry name" value="DNA-directed RNA polymerase subunit"/>
    <property type="match status" value="1"/>
</dbReference>
<keyword evidence="20" id="KW-0393">Immunoglobulin domain</keyword>
<dbReference type="SMART" id="SM00663">
    <property type="entry name" value="RPOLA_N"/>
    <property type="match status" value="1"/>
</dbReference>
<dbReference type="InterPro" id="IPR007110">
    <property type="entry name" value="Ig-like_dom"/>
</dbReference>
<evidence type="ECO:0000259" key="25">
    <source>
        <dbReference type="PROSITE" id="PS50835"/>
    </source>
</evidence>
<keyword evidence="5" id="KW-1003">Cell membrane</keyword>
<evidence type="ECO:0000256" key="12">
    <source>
        <dbReference type="ARBA" id="ARBA00022737"/>
    </source>
</evidence>
<dbReference type="GO" id="GO:0003899">
    <property type="term" value="F:DNA-directed RNA polymerase activity"/>
    <property type="evidence" value="ECO:0007669"/>
    <property type="project" value="UniProtKB-EC"/>
</dbReference>
<dbReference type="GO" id="GO:0003677">
    <property type="term" value="F:DNA binding"/>
    <property type="evidence" value="ECO:0007669"/>
    <property type="project" value="InterPro"/>
</dbReference>
<dbReference type="Gene3D" id="6.20.50.80">
    <property type="match status" value="1"/>
</dbReference>
<dbReference type="Pfam" id="PF00623">
    <property type="entry name" value="RNA_pol_Rpb1_2"/>
    <property type="match status" value="1"/>
</dbReference>
<evidence type="ECO:0000256" key="22">
    <source>
        <dbReference type="ARBA" id="ARBA00053996"/>
    </source>
</evidence>
<dbReference type="GO" id="GO:0046872">
    <property type="term" value="F:metal ion binding"/>
    <property type="evidence" value="ECO:0007669"/>
    <property type="project" value="UniProtKB-KW"/>
</dbReference>
<evidence type="ECO:0000256" key="23">
    <source>
        <dbReference type="RuleBase" id="RU004279"/>
    </source>
</evidence>
<comment type="subcellular location">
    <subcellularLocation>
        <location evidence="1">Cell membrane</location>
    </subcellularLocation>
    <subcellularLocation>
        <location evidence="2">Nucleus</location>
        <location evidence="2">Nucleolus</location>
    </subcellularLocation>
</comment>
<keyword evidence="17 23" id="KW-0804">Transcription</keyword>
<keyword evidence="10" id="KW-0479">Metal-binding</keyword>
<comment type="catalytic activity">
    <reaction evidence="21 23">
        <text>RNA(n) + a ribonucleoside 5'-triphosphate = RNA(n+1) + diphosphate</text>
        <dbReference type="Rhea" id="RHEA:21248"/>
        <dbReference type="Rhea" id="RHEA-COMP:14527"/>
        <dbReference type="Rhea" id="RHEA-COMP:17342"/>
        <dbReference type="ChEBI" id="CHEBI:33019"/>
        <dbReference type="ChEBI" id="CHEBI:61557"/>
        <dbReference type="ChEBI" id="CHEBI:140395"/>
        <dbReference type="EC" id="2.7.7.6"/>
    </reaction>
</comment>
<feature type="compositionally biased region" description="Acidic residues" evidence="24">
    <location>
        <begin position="274"/>
        <end position="286"/>
    </location>
</feature>
<keyword evidence="14" id="KW-0460">Magnesium</keyword>
<evidence type="ECO:0000256" key="5">
    <source>
        <dbReference type="ARBA" id="ARBA00022475"/>
    </source>
</evidence>
<evidence type="ECO:0000256" key="9">
    <source>
        <dbReference type="ARBA" id="ARBA00022695"/>
    </source>
</evidence>
<dbReference type="PROSITE" id="PS50835">
    <property type="entry name" value="IG_LIKE"/>
    <property type="match status" value="3"/>
</dbReference>
<dbReference type="GO" id="GO:0005886">
    <property type="term" value="C:plasma membrane"/>
    <property type="evidence" value="ECO:0007669"/>
    <property type="project" value="UniProtKB-SubCell"/>
</dbReference>
<dbReference type="InterPro" id="IPR007083">
    <property type="entry name" value="RNA_pol_Rpb1_4"/>
</dbReference>
<evidence type="ECO:0000256" key="1">
    <source>
        <dbReference type="ARBA" id="ARBA00004236"/>
    </source>
</evidence>
<comment type="similarity">
    <text evidence="3 23">Belongs to the RNA polymerase beta' chain family.</text>
</comment>
<feature type="compositionally biased region" description="Acidic residues" evidence="24">
    <location>
        <begin position="1486"/>
        <end position="1495"/>
    </location>
</feature>
<comment type="function">
    <text evidence="22">DNA-dependent RNA polymerase catalyzes the transcription of DNA into RNA using the four ribonucleoside triphosphates as substrates. Largest and catalytic core component of RNA polymerase I which synthesizes ribosomal RNA precursors. Forms the polymerase active center together with the second largest subunit. A single stranded DNA template strand of the promoter is positioned within the central active site cleft of Pol I. A bridging helix emanates from RPA1 and crosses the cleft near the catalytic site and is thought to promote translocation of Pol I by acting as a ratchet that moves the RNA-DNA hybrid through the active site by switching from straight to bent conformations at each step of nucleotide addition.</text>
</comment>
<dbReference type="Pfam" id="PF05000">
    <property type="entry name" value="RNA_pol_Rpb1_4"/>
    <property type="match status" value="1"/>
</dbReference>
<dbReference type="GO" id="GO:0006351">
    <property type="term" value="P:DNA-templated transcription"/>
    <property type="evidence" value="ECO:0007669"/>
    <property type="project" value="InterPro"/>
</dbReference>
<keyword evidence="16" id="KW-1015">Disulfide bond</keyword>
<dbReference type="InterPro" id="IPR013098">
    <property type="entry name" value="Ig_I-set"/>
</dbReference>
<evidence type="ECO:0000256" key="20">
    <source>
        <dbReference type="ARBA" id="ARBA00023319"/>
    </source>
</evidence>
<gene>
    <name evidence="26" type="ORF">APZ42_027562</name>
</gene>
<dbReference type="Gene3D" id="4.10.860.120">
    <property type="entry name" value="RNA polymerase II, clamp domain"/>
    <property type="match status" value="1"/>
</dbReference>
<dbReference type="SUPFAM" id="SSF48726">
    <property type="entry name" value="Immunoglobulin"/>
    <property type="match status" value="3"/>
</dbReference>
<keyword evidence="9 23" id="KW-0548">Nucleotidyltransferase</keyword>
<keyword evidence="15" id="KW-0472">Membrane</keyword>
<proteinExistence type="inferred from homology"/>
<dbReference type="OrthoDB" id="270392at2759"/>
<dbReference type="InterPro" id="IPR013783">
    <property type="entry name" value="Ig-like_fold"/>
</dbReference>
<keyword evidence="13" id="KW-0862">Zinc</keyword>
<name>A0A164R8R6_9CRUS</name>
<evidence type="ECO:0000256" key="15">
    <source>
        <dbReference type="ARBA" id="ARBA00023136"/>
    </source>
</evidence>
<comment type="subunit">
    <text evidence="4">Component of the RNA polymerase I (Pol I) complex consisting of at least 13 subunits.</text>
</comment>
<dbReference type="InterPro" id="IPR006592">
    <property type="entry name" value="RNA_pol_N"/>
</dbReference>
<feature type="domain" description="Ig-like" evidence="25">
    <location>
        <begin position="1983"/>
        <end position="2076"/>
    </location>
</feature>
<feature type="compositionally biased region" description="Acidic residues" evidence="24">
    <location>
        <begin position="1503"/>
        <end position="1512"/>
    </location>
</feature>
<dbReference type="EMBL" id="LRGB01002207">
    <property type="protein sequence ID" value="KZS08429.1"/>
    <property type="molecule type" value="Genomic_DNA"/>
</dbReference>
<dbReference type="GO" id="GO:0005736">
    <property type="term" value="C:RNA polymerase I complex"/>
    <property type="evidence" value="ECO:0007669"/>
    <property type="project" value="TreeGrafter"/>
</dbReference>